<organism evidence="1 2">
    <name type="scientific">Paramecium sonneborni</name>
    <dbReference type="NCBI Taxonomy" id="65129"/>
    <lineage>
        <taxon>Eukaryota</taxon>
        <taxon>Sar</taxon>
        <taxon>Alveolata</taxon>
        <taxon>Ciliophora</taxon>
        <taxon>Intramacronucleata</taxon>
        <taxon>Oligohymenophorea</taxon>
        <taxon>Peniculida</taxon>
        <taxon>Parameciidae</taxon>
        <taxon>Paramecium</taxon>
    </lineage>
</organism>
<comment type="caution">
    <text evidence="1">The sequence shown here is derived from an EMBL/GenBank/DDBJ whole genome shotgun (WGS) entry which is preliminary data.</text>
</comment>
<dbReference type="Proteomes" id="UP000692954">
    <property type="component" value="Unassembled WGS sequence"/>
</dbReference>
<evidence type="ECO:0000313" key="1">
    <source>
        <dbReference type="EMBL" id="CAD8131042.1"/>
    </source>
</evidence>
<keyword evidence="2" id="KW-1185">Reference proteome</keyword>
<reference evidence="1" key="1">
    <citation type="submission" date="2021-01" db="EMBL/GenBank/DDBJ databases">
        <authorList>
            <consortium name="Genoscope - CEA"/>
            <person name="William W."/>
        </authorList>
    </citation>
    <scope>NUCLEOTIDE SEQUENCE</scope>
</reference>
<name>A0A8S1RUL9_9CILI</name>
<dbReference type="EMBL" id="CAJJDN010000363">
    <property type="protein sequence ID" value="CAD8131042.1"/>
    <property type="molecule type" value="Genomic_DNA"/>
</dbReference>
<proteinExistence type="predicted"/>
<evidence type="ECO:0000313" key="2">
    <source>
        <dbReference type="Proteomes" id="UP000692954"/>
    </source>
</evidence>
<accession>A0A8S1RUL9</accession>
<protein>
    <submittedName>
        <fullName evidence="1">Uncharacterized protein</fullName>
    </submittedName>
</protein>
<gene>
    <name evidence="1" type="ORF">PSON_ATCC_30995.1.T3630007</name>
</gene>
<sequence>MNFQILELLSQLPSKKYIRKLFEYAYLFRKKLNSFQEYMETSVSA</sequence>
<dbReference type="AlphaFoldDB" id="A0A8S1RUL9"/>